<feature type="transmembrane region" description="Helical" evidence="1">
    <location>
        <begin position="80"/>
        <end position="98"/>
    </location>
</feature>
<comment type="caution">
    <text evidence="2">The sequence shown here is derived from an EMBL/GenBank/DDBJ whole genome shotgun (WGS) entry which is preliminary data.</text>
</comment>
<evidence type="ECO:0000256" key="1">
    <source>
        <dbReference type="SAM" id="Phobius"/>
    </source>
</evidence>
<feature type="transmembrane region" description="Helical" evidence="1">
    <location>
        <begin position="283"/>
        <end position="303"/>
    </location>
</feature>
<keyword evidence="1" id="KW-0472">Membrane</keyword>
<reference evidence="3" key="1">
    <citation type="submission" date="2017-10" db="EMBL/GenBank/DDBJ databases">
        <title>Rapid genome shrinkage in a self-fertile nematode reveals novel sperm competition proteins.</title>
        <authorList>
            <person name="Yin D."/>
            <person name="Schwarz E.M."/>
            <person name="Thomas C.G."/>
            <person name="Felde R.L."/>
            <person name="Korf I.F."/>
            <person name="Cutter A.D."/>
            <person name="Schartner C.M."/>
            <person name="Ralston E.J."/>
            <person name="Meyer B.J."/>
            <person name="Haag E.S."/>
        </authorList>
    </citation>
    <scope>NUCLEOTIDE SEQUENCE [LARGE SCALE GENOMIC DNA]</scope>
    <source>
        <strain evidence="3">JU1422</strain>
    </source>
</reference>
<dbReference type="OrthoDB" id="5783916at2759"/>
<feature type="transmembrane region" description="Helical" evidence="1">
    <location>
        <begin position="118"/>
        <end position="137"/>
    </location>
</feature>
<accession>A0A2G5TNI8</accession>
<evidence type="ECO:0008006" key="4">
    <source>
        <dbReference type="Google" id="ProtNLM"/>
    </source>
</evidence>
<keyword evidence="3" id="KW-1185">Reference proteome</keyword>
<organism evidence="2 3">
    <name type="scientific">Caenorhabditis nigoni</name>
    <dbReference type="NCBI Taxonomy" id="1611254"/>
    <lineage>
        <taxon>Eukaryota</taxon>
        <taxon>Metazoa</taxon>
        <taxon>Ecdysozoa</taxon>
        <taxon>Nematoda</taxon>
        <taxon>Chromadorea</taxon>
        <taxon>Rhabditida</taxon>
        <taxon>Rhabditina</taxon>
        <taxon>Rhabditomorpha</taxon>
        <taxon>Rhabditoidea</taxon>
        <taxon>Rhabditidae</taxon>
        <taxon>Peloderinae</taxon>
        <taxon>Caenorhabditis</taxon>
    </lineage>
</organism>
<sequence>MDISIRFPFLENMDWGKPLNWTEITWSCAEYWPTESDAFLAIVAFAGFLMNLGLVCHFYKDRKNGTAFLEHMATCDAVLIFLYLYMYFGTSCIMYNRHDFFGKLHIELQTVVKIFYEFYEMNLTFAMFLIMMERFLWTCSSRTRFHWTMFTYGKHKYYLVFVTATYILIVLGITYFKPMVDFPVKTQKCLPKFQKFSSVPFCDMALKPTLYEDAFLRLLQDTIFPLVYAYAHIATFILAIVTLFRITRVGEGEKPLDQEEINLANQSGGVPLRLTTGRIKRSILCMLFIYLMFFFRAFCYYLFVDPQTSNMFDGDVGSGILKYWSYDFMNVVFSGSRAIVYVVFCRNQMVVEFPPYGLGR</sequence>
<feature type="transmembrane region" description="Helical" evidence="1">
    <location>
        <begin position="223"/>
        <end position="244"/>
    </location>
</feature>
<feature type="transmembrane region" description="Helical" evidence="1">
    <location>
        <begin position="323"/>
        <end position="344"/>
    </location>
</feature>
<feature type="transmembrane region" description="Helical" evidence="1">
    <location>
        <begin position="39"/>
        <end position="59"/>
    </location>
</feature>
<feature type="transmembrane region" description="Helical" evidence="1">
    <location>
        <begin position="157"/>
        <end position="176"/>
    </location>
</feature>
<evidence type="ECO:0000313" key="3">
    <source>
        <dbReference type="Proteomes" id="UP000230233"/>
    </source>
</evidence>
<keyword evidence="1" id="KW-1133">Transmembrane helix</keyword>
<keyword evidence="1" id="KW-0812">Transmembrane</keyword>
<protein>
    <recommendedName>
        <fullName evidence="4">G-protein coupled receptors family 1 profile domain-containing protein</fullName>
    </recommendedName>
</protein>
<evidence type="ECO:0000313" key="2">
    <source>
        <dbReference type="EMBL" id="PIC28837.1"/>
    </source>
</evidence>
<proteinExistence type="predicted"/>
<dbReference type="EMBL" id="PDUG01000005">
    <property type="protein sequence ID" value="PIC28837.1"/>
    <property type="molecule type" value="Genomic_DNA"/>
</dbReference>
<dbReference type="Proteomes" id="UP000230233">
    <property type="component" value="Chromosome V"/>
</dbReference>
<dbReference type="AlphaFoldDB" id="A0A2G5TNI8"/>
<gene>
    <name evidence="2" type="primary">Cnig_chr_V.g20634</name>
    <name evidence="2" type="ORF">B9Z55_020634</name>
</gene>
<name>A0A2G5TNI8_9PELO</name>